<evidence type="ECO:0000256" key="3">
    <source>
        <dbReference type="ARBA" id="ARBA00022679"/>
    </source>
</evidence>
<keyword evidence="4" id="KW-0479">Metal-binding</keyword>
<dbReference type="GO" id="GO:0016787">
    <property type="term" value="F:hydrolase activity"/>
    <property type="evidence" value="ECO:0007669"/>
    <property type="project" value="UniProtKB-KW"/>
</dbReference>
<evidence type="ECO:0000256" key="9">
    <source>
        <dbReference type="ARBA" id="ARBA00049893"/>
    </source>
</evidence>
<organism evidence="10">
    <name type="scientific">hydrothermal vent metagenome</name>
    <dbReference type="NCBI Taxonomy" id="652676"/>
    <lineage>
        <taxon>unclassified sequences</taxon>
        <taxon>metagenomes</taxon>
        <taxon>ecological metagenomes</taxon>
    </lineage>
</organism>
<comment type="catalytic activity">
    <reaction evidence="7">
        <text>adenosine + H2O + H(+) = inosine + NH4(+)</text>
        <dbReference type="Rhea" id="RHEA:24408"/>
        <dbReference type="ChEBI" id="CHEBI:15377"/>
        <dbReference type="ChEBI" id="CHEBI:15378"/>
        <dbReference type="ChEBI" id="CHEBI:16335"/>
        <dbReference type="ChEBI" id="CHEBI:17596"/>
        <dbReference type="ChEBI" id="CHEBI:28938"/>
        <dbReference type="EC" id="3.5.4.4"/>
    </reaction>
    <physiologicalReaction direction="left-to-right" evidence="7">
        <dbReference type="Rhea" id="RHEA:24409"/>
    </physiologicalReaction>
</comment>
<evidence type="ECO:0000313" key="10">
    <source>
        <dbReference type="EMBL" id="SFV77781.1"/>
    </source>
</evidence>
<reference evidence="10" key="1">
    <citation type="submission" date="2016-10" db="EMBL/GenBank/DDBJ databases">
        <authorList>
            <person name="de Groot N.N."/>
        </authorList>
    </citation>
    <scope>NUCLEOTIDE SEQUENCE</scope>
</reference>
<proteinExistence type="inferred from homology"/>
<sequence>MAIFPKNVRLISTTRFSNLEASEPHLTTNGYADFNLAIHVGDDNAHVMCNRALLVKQLNLPSAPKYLEQTHSNICLDVSSNECVGDAVVTQSKGMVCAVMTADCLPIFASNESGTQVGVAHAGWKGVVGGIIESFISQFKGQSLAVHFGPAISQANFEVGVEVYQQFIDKDKALAGAFIESNDKYLLDIYQAARIILTELGVENISGGDQCTYVQSDEYFSYRRDGAQSGRMAHLIWME</sequence>
<dbReference type="InterPro" id="IPR038371">
    <property type="entry name" value="Cu_polyphenol_OxRdtase_sf"/>
</dbReference>
<evidence type="ECO:0000256" key="7">
    <source>
        <dbReference type="ARBA" id="ARBA00047989"/>
    </source>
</evidence>
<comment type="catalytic activity">
    <reaction evidence="1">
        <text>inosine + phosphate = alpha-D-ribose 1-phosphate + hypoxanthine</text>
        <dbReference type="Rhea" id="RHEA:27646"/>
        <dbReference type="ChEBI" id="CHEBI:17368"/>
        <dbReference type="ChEBI" id="CHEBI:17596"/>
        <dbReference type="ChEBI" id="CHEBI:43474"/>
        <dbReference type="ChEBI" id="CHEBI:57720"/>
        <dbReference type="EC" id="2.4.2.1"/>
    </reaction>
    <physiologicalReaction direction="left-to-right" evidence="1">
        <dbReference type="Rhea" id="RHEA:27647"/>
    </physiologicalReaction>
</comment>
<comment type="catalytic activity">
    <reaction evidence="9">
        <text>S-methyl-5'-thioadenosine + phosphate = 5-(methylsulfanyl)-alpha-D-ribose 1-phosphate + adenine</text>
        <dbReference type="Rhea" id="RHEA:11852"/>
        <dbReference type="ChEBI" id="CHEBI:16708"/>
        <dbReference type="ChEBI" id="CHEBI:17509"/>
        <dbReference type="ChEBI" id="CHEBI:43474"/>
        <dbReference type="ChEBI" id="CHEBI:58533"/>
        <dbReference type="EC" id="2.4.2.28"/>
    </reaction>
    <physiologicalReaction direction="left-to-right" evidence="9">
        <dbReference type="Rhea" id="RHEA:11853"/>
    </physiologicalReaction>
</comment>
<dbReference type="GO" id="GO:0017061">
    <property type="term" value="F:S-methyl-5-thioadenosine phosphorylase activity"/>
    <property type="evidence" value="ECO:0007669"/>
    <property type="project" value="UniProtKB-EC"/>
</dbReference>
<evidence type="ECO:0000256" key="4">
    <source>
        <dbReference type="ARBA" id="ARBA00022723"/>
    </source>
</evidence>
<dbReference type="GO" id="GO:0005507">
    <property type="term" value="F:copper ion binding"/>
    <property type="evidence" value="ECO:0007669"/>
    <property type="project" value="TreeGrafter"/>
</dbReference>
<dbReference type="CDD" id="cd16833">
    <property type="entry name" value="YfiH"/>
    <property type="match status" value="1"/>
</dbReference>
<evidence type="ECO:0000256" key="6">
    <source>
        <dbReference type="ARBA" id="ARBA00022833"/>
    </source>
</evidence>
<dbReference type="SUPFAM" id="SSF64438">
    <property type="entry name" value="CNF1/YfiH-like putative cysteine hydrolases"/>
    <property type="match status" value="1"/>
</dbReference>
<gene>
    <name evidence="10" type="ORF">MNB_SUP05-4-928</name>
</gene>
<keyword evidence="6" id="KW-0862">Zinc</keyword>
<dbReference type="EMBL" id="FPHR01000031">
    <property type="protein sequence ID" value="SFV77781.1"/>
    <property type="molecule type" value="Genomic_DNA"/>
</dbReference>
<dbReference type="NCBIfam" id="TIGR00726">
    <property type="entry name" value="peptidoglycan editing factor PgeF"/>
    <property type="match status" value="1"/>
</dbReference>
<evidence type="ECO:0000256" key="2">
    <source>
        <dbReference type="ARBA" id="ARBA00007353"/>
    </source>
</evidence>
<comment type="similarity">
    <text evidence="2">Belongs to the purine nucleoside phosphorylase YfiH/LACC1 family.</text>
</comment>
<evidence type="ECO:0000256" key="5">
    <source>
        <dbReference type="ARBA" id="ARBA00022801"/>
    </source>
</evidence>
<comment type="catalytic activity">
    <reaction evidence="8">
        <text>adenosine + phosphate = alpha-D-ribose 1-phosphate + adenine</text>
        <dbReference type="Rhea" id="RHEA:27642"/>
        <dbReference type="ChEBI" id="CHEBI:16335"/>
        <dbReference type="ChEBI" id="CHEBI:16708"/>
        <dbReference type="ChEBI" id="CHEBI:43474"/>
        <dbReference type="ChEBI" id="CHEBI:57720"/>
        <dbReference type="EC" id="2.4.2.1"/>
    </reaction>
    <physiologicalReaction direction="left-to-right" evidence="8">
        <dbReference type="Rhea" id="RHEA:27643"/>
    </physiologicalReaction>
</comment>
<dbReference type="Pfam" id="PF02578">
    <property type="entry name" value="Cu-oxidase_4"/>
    <property type="match status" value="1"/>
</dbReference>
<evidence type="ECO:0000256" key="1">
    <source>
        <dbReference type="ARBA" id="ARBA00000553"/>
    </source>
</evidence>
<keyword evidence="5" id="KW-0378">Hydrolase</keyword>
<protein>
    <submittedName>
        <fullName evidence="10">COG1496: Uncharacterized conserved protein</fullName>
    </submittedName>
</protein>
<dbReference type="Gene3D" id="3.60.140.10">
    <property type="entry name" value="CNF1/YfiH-like putative cysteine hydrolases"/>
    <property type="match status" value="1"/>
</dbReference>
<dbReference type="PANTHER" id="PTHR30616:SF2">
    <property type="entry name" value="PURINE NUCLEOSIDE PHOSPHORYLASE LACC1"/>
    <property type="match status" value="1"/>
</dbReference>
<keyword evidence="3" id="KW-0808">Transferase</keyword>
<dbReference type="AlphaFoldDB" id="A0A1W1DAY2"/>
<dbReference type="InterPro" id="IPR003730">
    <property type="entry name" value="Cu_polyphenol_OxRdtase"/>
</dbReference>
<name>A0A1W1DAY2_9ZZZZ</name>
<dbReference type="PANTHER" id="PTHR30616">
    <property type="entry name" value="UNCHARACTERIZED PROTEIN YFIH"/>
    <property type="match status" value="1"/>
</dbReference>
<dbReference type="InterPro" id="IPR011324">
    <property type="entry name" value="Cytotoxic_necrot_fac-like_cat"/>
</dbReference>
<accession>A0A1W1DAY2</accession>
<evidence type="ECO:0000256" key="8">
    <source>
        <dbReference type="ARBA" id="ARBA00048968"/>
    </source>
</evidence>